<organism evidence="3">
    <name type="scientific">Toxoplasma gondii (strain ATCC 50861 / VEG)</name>
    <dbReference type="NCBI Taxonomy" id="432359"/>
    <lineage>
        <taxon>Eukaryota</taxon>
        <taxon>Sar</taxon>
        <taxon>Alveolata</taxon>
        <taxon>Apicomplexa</taxon>
        <taxon>Conoidasida</taxon>
        <taxon>Coccidia</taxon>
        <taxon>Eucoccidiorida</taxon>
        <taxon>Eimeriorina</taxon>
        <taxon>Sarcocystidae</taxon>
        <taxon>Toxoplasma</taxon>
    </lineage>
</organism>
<feature type="region of interest" description="Disordered" evidence="2">
    <location>
        <begin position="104"/>
        <end position="383"/>
    </location>
</feature>
<feature type="compositionally biased region" description="Acidic residues" evidence="2">
    <location>
        <begin position="1048"/>
        <end position="1062"/>
    </location>
</feature>
<feature type="region of interest" description="Disordered" evidence="2">
    <location>
        <begin position="921"/>
        <end position="945"/>
    </location>
</feature>
<reference evidence="3" key="1">
    <citation type="journal article" date="2015" name="PLoS ONE">
        <title>Comprehensive Evaluation of Toxoplasma gondii VEG and Neospora caninum LIV Genomes with Tachyzoite Stage Transcriptome and Proteome Defines Novel Transcript Features.</title>
        <authorList>
            <person name="Ramaprasad A."/>
            <person name="Mourier T."/>
            <person name="Naeem R."/>
            <person name="Malas T.B."/>
            <person name="Moussa E."/>
            <person name="Panigrahi A."/>
            <person name="Vermont S.J."/>
            <person name="Otto T.D."/>
            <person name="Wastling J."/>
            <person name="Pain A."/>
        </authorList>
    </citation>
    <scope>NUCLEOTIDE SEQUENCE</scope>
    <source>
        <strain evidence="3">VEG</strain>
    </source>
</reference>
<feature type="compositionally biased region" description="Polar residues" evidence="2">
    <location>
        <begin position="1456"/>
        <end position="1477"/>
    </location>
</feature>
<feature type="region of interest" description="Disordered" evidence="2">
    <location>
        <begin position="691"/>
        <end position="710"/>
    </location>
</feature>
<feature type="compositionally biased region" description="Basic and acidic residues" evidence="2">
    <location>
        <begin position="235"/>
        <end position="263"/>
    </location>
</feature>
<proteinExistence type="predicted"/>
<feature type="region of interest" description="Disordered" evidence="2">
    <location>
        <begin position="612"/>
        <end position="670"/>
    </location>
</feature>
<protein>
    <submittedName>
        <fullName evidence="3">Uncharacterized protein</fullName>
    </submittedName>
</protein>
<dbReference type="EMBL" id="LN714498">
    <property type="protein sequence ID" value="CEL75203.1"/>
    <property type="molecule type" value="Genomic_DNA"/>
</dbReference>
<feature type="compositionally biased region" description="Low complexity" evidence="2">
    <location>
        <begin position="1025"/>
        <end position="1037"/>
    </location>
</feature>
<evidence type="ECO:0000313" key="3">
    <source>
        <dbReference type="EMBL" id="CEL75203.1"/>
    </source>
</evidence>
<feature type="compositionally biased region" description="Basic and acidic residues" evidence="2">
    <location>
        <begin position="122"/>
        <end position="211"/>
    </location>
</feature>
<feature type="coiled-coil region" evidence="1">
    <location>
        <begin position="771"/>
        <end position="854"/>
    </location>
</feature>
<feature type="compositionally biased region" description="Basic and acidic residues" evidence="2">
    <location>
        <begin position="1482"/>
        <end position="1496"/>
    </location>
</feature>
<accession>A0A0F7UYA4</accession>
<feature type="region of interest" description="Disordered" evidence="2">
    <location>
        <begin position="1444"/>
        <end position="1496"/>
    </location>
</feature>
<feature type="compositionally biased region" description="Basic and acidic residues" evidence="2">
    <location>
        <begin position="1038"/>
        <end position="1047"/>
    </location>
</feature>
<evidence type="ECO:0000256" key="2">
    <source>
        <dbReference type="SAM" id="MobiDB-lite"/>
    </source>
</evidence>
<gene>
    <name evidence="3" type="ORF">BN1205_019470</name>
</gene>
<keyword evidence="1" id="KW-0175">Coiled coil</keyword>
<evidence type="ECO:0000256" key="1">
    <source>
        <dbReference type="SAM" id="Coils"/>
    </source>
</evidence>
<sequence length="1610" mass="175984">MKGPGGEGKGGGDDGGIDLDLARIMAIQLKEMTQSHGPLDATVKELFTSCQSEQRRLAAVATEAVDRNDMKRYGQLSDVLDMLAESMSIYEALRASESIAFASRESRAGSCKSAPALQRNSKKTEEDSSRPRVSDAVSHETRGSRRRQTDGQEKAERAPRKEKHSRNGEGRHKQKKGESRVERTDKNQRRSGEPPRSEERRTREVSRKRENGEEETWVASWFEEDGGNDTLFFPLEKDMADWGREAQKLHSDRGEKPRRRESEGDTDWPSVTPSKDRGDRAAAITADWAPASWGEAAESASDAPEETPRARDKRRSRDAERPSEKPARKGEKNGERRRERSGERKLARNDEEDSWGSRANHGEERLSSRESFPTARDEGCARRGDSYKDERRFRVSFSSVSSRSDLEESFQESPLDEDSWEVHVMVHRALFLPVSSSGSYVVVASLLTNSGDRRQTLKHSGGRASAGCLARAVSAPRSSNSSGECVWEETLVLSLGSSFFSGKRETLMRALREASLRFEISEPVSLAPLATALEPVALPPLVRGARRHGSVSLRSSRGGNGGSLSFSLCLEKGRAQVEDGGRREKLRRKDKRERDAEASLFFDAGLAAEGLASERSDFRDPDRERERRLQSSRDVAQWPPTLGTSVWNEGTPGPNGGFADPSAQDPSAYFSGAASHPVLSVGSPVPNGGSPVPCVGSLTPGGGSSSGLEAQNAQLSQQSQQLQNLLLASQQREQSLHAQLQASQGYMQQVLQVLSATQVALKQREGEGEKARASALALEETQREVRELREQLRARTEEERGEASEKATLKRTVETQKVELEKMKTKLSEQSDLLRDARERLAVQRRRCARLRDDLVEADELTEAVKTQLSLSQSQEQEQQRQILALAYCLGIQREGEGLLEAVEGSRGALAPLRSAAPGLFGRRDDEAVPPKGDTGSRALALRDGPRLSPSFQLSARLRERQRGDTCRVDACGFLIRECGAFTAEDQTGFPGVSPRPVAARRGLRGLVRTREGRLGAQRARRACARSPSAEGTSESAGETRGRRGSTEESEEETDGDREDQLESTVVEDWRLTPTVLLALRQRQVSPREVQSVSSALWSRLPHSLSQAPFLSLPLQPSPCSLLQQQVLTALFQQALLGQKREPSAYLLYETDALQVFWSAHFLAPSRCSLPLSSSSLSSALCAASVSLAQLASRAFATHSRAGDSPDAALVAAARAWEKETVYEQRTGERRYGESGPCQAASGCLFALSLRASAGQALEVAELRLERQVFGSQGAFTSLDGGGIEQATLLPRQSPVTLFGSTLVAGPFRQPPIVRLSYLLPDSVKREIRLRLPLPPAAFCWPRRMRPHAFVRDWNYLSSSSTSLICDKLKPSFFSPAAHLDLARSPHTSLLRACTLSDSFASLPGLDRRFSRNVVAAGFFPVSAPSRRLFRACSFAKHPSEEQLHAPWDSAPDVSDTVSDLSDQASDDTAVSFSSPSFRPRKGADAARRSRSREGDMPSLRPVLPCLLRVELLSVSAAVAAGVLPALPAASGPTSQIWTSSRGRTASSLARLTAQPVSSAAAACARIEVRCPDEEVRQSVVETLAEVLMDDELLASLSSLVPALEAPVTL</sequence>
<feature type="compositionally biased region" description="Acidic residues" evidence="2">
    <location>
        <begin position="212"/>
        <end position="227"/>
    </location>
</feature>
<feature type="compositionally biased region" description="Basic and acidic residues" evidence="2">
    <location>
        <begin position="306"/>
        <end position="349"/>
    </location>
</feature>
<feature type="compositionally biased region" description="Basic and acidic residues" evidence="2">
    <location>
        <begin position="612"/>
        <end position="631"/>
    </location>
</feature>
<name>A0A0F7UYA4_TOXGV</name>
<feature type="region of interest" description="Disordered" evidence="2">
    <location>
        <begin position="1010"/>
        <end position="1065"/>
    </location>
</feature>